<keyword evidence="7" id="KW-1133">Transmembrane helix</keyword>
<dbReference type="AlphaFoldDB" id="A0A1I2R5Z6"/>
<name>A0A1I2R5Z6_9BACL</name>
<evidence type="ECO:0000313" key="10">
    <source>
        <dbReference type="Proteomes" id="UP000198661"/>
    </source>
</evidence>
<evidence type="ECO:0000256" key="1">
    <source>
        <dbReference type="ARBA" id="ARBA00000677"/>
    </source>
</evidence>
<dbReference type="OrthoDB" id="9802919at2"/>
<reference evidence="9 10" key="1">
    <citation type="submission" date="2016-10" db="EMBL/GenBank/DDBJ databases">
        <authorList>
            <person name="de Groot N.N."/>
        </authorList>
    </citation>
    <scope>NUCLEOTIDE SEQUENCE [LARGE SCALE GENOMIC DNA]</scope>
    <source>
        <strain evidence="9 10">DSM 44945</strain>
    </source>
</reference>
<dbReference type="InterPro" id="IPR019758">
    <property type="entry name" value="Pept_S26A_signal_pept_1_CS"/>
</dbReference>
<dbReference type="STRING" id="201973.SAMN04488025_12845"/>
<dbReference type="EMBL" id="FOOK01000028">
    <property type="protein sequence ID" value="SFG36124.1"/>
    <property type="molecule type" value="Genomic_DNA"/>
</dbReference>
<keyword evidence="7" id="KW-0812">Transmembrane</keyword>
<sequence>MEPYVPRSARHRKKGGNEAWEWVQALVIAFILAWIIRSFVCEPFHVSGPSMRETLHDGDLVLVNKLVYKLREPKRGEVIVFDYQKENRDYIKRVIGLPGDIVEVRNGRVLVNERSIPEPYIKPGTPTSDMPPTKVPEGHLFVMGDNRGNSSDSRDIGPVPIDWVVGRADLVFWPLTDFGLLW</sequence>
<dbReference type="Pfam" id="PF10502">
    <property type="entry name" value="Peptidase_S26"/>
    <property type="match status" value="1"/>
</dbReference>
<dbReference type="PANTHER" id="PTHR43390:SF1">
    <property type="entry name" value="CHLOROPLAST PROCESSING PEPTIDASE"/>
    <property type="match status" value="1"/>
</dbReference>
<evidence type="ECO:0000313" key="9">
    <source>
        <dbReference type="EMBL" id="SFG36124.1"/>
    </source>
</evidence>
<dbReference type="InterPro" id="IPR019533">
    <property type="entry name" value="Peptidase_S26"/>
</dbReference>
<dbReference type="PRINTS" id="PR00727">
    <property type="entry name" value="LEADERPTASE"/>
</dbReference>
<comment type="subcellular location">
    <subcellularLocation>
        <location evidence="2">Cell membrane</location>
        <topology evidence="2">Single-pass type II membrane protein</topology>
    </subcellularLocation>
    <subcellularLocation>
        <location evidence="7">Membrane</location>
        <topology evidence="7">Single-pass type II membrane protein</topology>
    </subcellularLocation>
</comment>
<dbReference type="PROSITE" id="PS00761">
    <property type="entry name" value="SPASE_I_3"/>
    <property type="match status" value="1"/>
</dbReference>
<dbReference type="GO" id="GO:0009003">
    <property type="term" value="F:signal peptidase activity"/>
    <property type="evidence" value="ECO:0007669"/>
    <property type="project" value="UniProtKB-EC"/>
</dbReference>
<keyword evidence="10" id="KW-1185">Reference proteome</keyword>
<comment type="similarity">
    <text evidence="3 7">Belongs to the peptidase S26 family.</text>
</comment>
<evidence type="ECO:0000256" key="3">
    <source>
        <dbReference type="ARBA" id="ARBA00009370"/>
    </source>
</evidence>
<dbReference type="InterPro" id="IPR036286">
    <property type="entry name" value="LexA/Signal_pep-like_sf"/>
</dbReference>
<gene>
    <name evidence="9" type="ORF">SAMN04488025_12845</name>
</gene>
<dbReference type="GO" id="GO:0005886">
    <property type="term" value="C:plasma membrane"/>
    <property type="evidence" value="ECO:0007669"/>
    <property type="project" value="UniProtKB-SubCell"/>
</dbReference>
<dbReference type="Gene3D" id="2.10.109.10">
    <property type="entry name" value="Umud Fragment, subunit A"/>
    <property type="match status" value="1"/>
</dbReference>
<dbReference type="CDD" id="cd06530">
    <property type="entry name" value="S26_SPase_I"/>
    <property type="match status" value="1"/>
</dbReference>
<evidence type="ECO:0000259" key="8">
    <source>
        <dbReference type="Pfam" id="PF10502"/>
    </source>
</evidence>
<protein>
    <recommendedName>
        <fullName evidence="4 7">Signal peptidase I</fullName>
        <ecNumber evidence="4 7">3.4.21.89</ecNumber>
    </recommendedName>
</protein>
<evidence type="ECO:0000256" key="6">
    <source>
        <dbReference type="PIRSR" id="PIRSR600223-1"/>
    </source>
</evidence>
<organism evidence="9 10">
    <name type="scientific">Planifilum fulgidum</name>
    <dbReference type="NCBI Taxonomy" id="201973"/>
    <lineage>
        <taxon>Bacteria</taxon>
        <taxon>Bacillati</taxon>
        <taxon>Bacillota</taxon>
        <taxon>Bacilli</taxon>
        <taxon>Bacillales</taxon>
        <taxon>Thermoactinomycetaceae</taxon>
        <taxon>Planifilum</taxon>
    </lineage>
</organism>
<dbReference type="EC" id="3.4.21.89" evidence="4 7"/>
<proteinExistence type="inferred from homology"/>
<keyword evidence="7" id="KW-0472">Membrane</keyword>
<dbReference type="InterPro" id="IPR000223">
    <property type="entry name" value="Pept_S26A_signal_pept_1"/>
</dbReference>
<keyword evidence="5 7" id="KW-0378">Hydrolase</keyword>
<feature type="transmembrane region" description="Helical" evidence="7">
    <location>
        <begin position="20"/>
        <end position="40"/>
    </location>
</feature>
<dbReference type="RefSeq" id="WP_092040130.1">
    <property type="nucleotide sequence ID" value="NZ_FOOK01000028.1"/>
</dbReference>
<feature type="active site" evidence="6">
    <location>
        <position position="92"/>
    </location>
</feature>
<comment type="catalytic activity">
    <reaction evidence="1 7">
        <text>Cleavage of hydrophobic, N-terminal signal or leader sequences from secreted and periplasmic proteins.</text>
        <dbReference type="EC" id="3.4.21.89"/>
    </reaction>
</comment>
<feature type="active site" evidence="6">
    <location>
        <position position="50"/>
    </location>
</feature>
<accession>A0A1I2R5Z6</accession>
<dbReference type="NCBIfam" id="TIGR02227">
    <property type="entry name" value="sigpep_I_bact"/>
    <property type="match status" value="1"/>
</dbReference>
<feature type="domain" description="Peptidase S26" evidence="8">
    <location>
        <begin position="20"/>
        <end position="173"/>
    </location>
</feature>
<keyword evidence="7" id="KW-0645">Protease</keyword>
<dbReference type="InterPro" id="IPR019757">
    <property type="entry name" value="Pept_S26A_signal_pept_1_Lys-AS"/>
</dbReference>
<dbReference type="Proteomes" id="UP000198661">
    <property type="component" value="Unassembled WGS sequence"/>
</dbReference>
<evidence type="ECO:0000256" key="2">
    <source>
        <dbReference type="ARBA" id="ARBA00004401"/>
    </source>
</evidence>
<evidence type="ECO:0000256" key="7">
    <source>
        <dbReference type="RuleBase" id="RU362042"/>
    </source>
</evidence>
<dbReference type="GO" id="GO:0006465">
    <property type="term" value="P:signal peptide processing"/>
    <property type="evidence" value="ECO:0007669"/>
    <property type="project" value="InterPro"/>
</dbReference>
<evidence type="ECO:0000256" key="5">
    <source>
        <dbReference type="ARBA" id="ARBA00022801"/>
    </source>
</evidence>
<dbReference type="PANTHER" id="PTHR43390">
    <property type="entry name" value="SIGNAL PEPTIDASE I"/>
    <property type="match status" value="1"/>
</dbReference>
<dbReference type="GO" id="GO:0004252">
    <property type="term" value="F:serine-type endopeptidase activity"/>
    <property type="evidence" value="ECO:0007669"/>
    <property type="project" value="InterPro"/>
</dbReference>
<dbReference type="PROSITE" id="PS00760">
    <property type="entry name" value="SPASE_I_2"/>
    <property type="match status" value="1"/>
</dbReference>
<dbReference type="SUPFAM" id="SSF51306">
    <property type="entry name" value="LexA/Signal peptidase"/>
    <property type="match status" value="1"/>
</dbReference>
<evidence type="ECO:0000256" key="4">
    <source>
        <dbReference type="ARBA" id="ARBA00013208"/>
    </source>
</evidence>